<sequence>MTNKELAMQYAKEITVAKLSQASPTQTDGTMGKFIGDMYEAIYTKIYEIASKESE</sequence>
<dbReference type="EMBL" id="MF417904">
    <property type="protein sequence ID" value="ASN70300.1"/>
    <property type="molecule type" value="Genomic_DNA"/>
</dbReference>
<organism evidence="1">
    <name type="scientific">uncultured Caudovirales phage</name>
    <dbReference type="NCBI Taxonomy" id="2100421"/>
    <lineage>
        <taxon>Viruses</taxon>
        <taxon>Duplodnaviria</taxon>
        <taxon>Heunggongvirae</taxon>
        <taxon>Uroviricota</taxon>
        <taxon>Caudoviricetes</taxon>
        <taxon>Peduoviridae</taxon>
        <taxon>Maltschvirus</taxon>
        <taxon>Maltschvirus maltsch</taxon>
    </lineage>
</organism>
<reference evidence="1" key="1">
    <citation type="submission" date="2017-06" db="EMBL/GenBank/DDBJ databases">
        <title>Novel phages from South African skin metaviromes.</title>
        <authorList>
            <person name="van Zyl L.J."/>
            <person name="Abrahams Y."/>
            <person name="Stander E.A."/>
            <person name="Kirby B.M."/>
            <person name="Clavaud C."/>
            <person name="Farcet C."/>
            <person name="Breton L."/>
            <person name="Trindade M.I."/>
        </authorList>
    </citation>
    <scope>NUCLEOTIDE SEQUENCE</scope>
</reference>
<evidence type="ECO:0000313" key="1">
    <source>
        <dbReference type="EMBL" id="ASN70300.1"/>
    </source>
</evidence>
<protein>
    <submittedName>
        <fullName evidence="1">Uncharacterized protein</fullName>
    </submittedName>
</protein>
<proteinExistence type="predicted"/>
<accession>A0A2H4J4Z3</accession>
<gene>
    <name evidence="1" type="ORF">10S9_46</name>
</gene>
<name>A0A2H4J4Z3_9CAUD</name>